<dbReference type="GO" id="GO:0005886">
    <property type="term" value="C:plasma membrane"/>
    <property type="evidence" value="ECO:0007669"/>
    <property type="project" value="UniProtKB-SubCell"/>
</dbReference>
<evidence type="ECO:0000313" key="12">
    <source>
        <dbReference type="Proteomes" id="UP000027665"/>
    </source>
</evidence>
<evidence type="ECO:0000256" key="8">
    <source>
        <dbReference type="ARBA" id="ARBA00038436"/>
    </source>
</evidence>
<dbReference type="eggNOG" id="COG3090">
    <property type="taxonomic scope" value="Bacteria"/>
</dbReference>
<dbReference type="EMBL" id="JMKI01000031">
    <property type="protein sequence ID" value="KEJ92281.1"/>
    <property type="molecule type" value="Genomic_DNA"/>
</dbReference>
<dbReference type="Proteomes" id="UP000027665">
    <property type="component" value="Unassembled WGS sequence"/>
</dbReference>
<keyword evidence="4" id="KW-0997">Cell inner membrane</keyword>
<evidence type="ECO:0000256" key="1">
    <source>
        <dbReference type="ARBA" id="ARBA00004429"/>
    </source>
</evidence>
<evidence type="ECO:0000259" key="10">
    <source>
        <dbReference type="Pfam" id="PF04290"/>
    </source>
</evidence>
<name>A0A073IS16_9BACT</name>
<feature type="transmembrane region" description="Helical" evidence="9">
    <location>
        <begin position="86"/>
        <end position="106"/>
    </location>
</feature>
<evidence type="ECO:0000256" key="5">
    <source>
        <dbReference type="ARBA" id="ARBA00022692"/>
    </source>
</evidence>
<protein>
    <recommendedName>
        <fullName evidence="10">Tripartite ATP-independent periplasmic transporters DctQ component domain-containing protein</fullName>
    </recommendedName>
</protein>
<keyword evidence="3" id="KW-1003">Cell membrane</keyword>
<dbReference type="GO" id="GO:0015740">
    <property type="term" value="P:C4-dicarboxylate transport"/>
    <property type="evidence" value="ECO:0007669"/>
    <property type="project" value="TreeGrafter"/>
</dbReference>
<dbReference type="InterPro" id="IPR007387">
    <property type="entry name" value="TRAP_DctQ"/>
</dbReference>
<dbReference type="GO" id="GO:0022857">
    <property type="term" value="F:transmembrane transporter activity"/>
    <property type="evidence" value="ECO:0007669"/>
    <property type="project" value="TreeGrafter"/>
</dbReference>
<dbReference type="GeneID" id="90983578"/>
<accession>A0A073IS16</accession>
<dbReference type="STRING" id="2754.EH55_04575"/>
<proteinExistence type="inferred from homology"/>
<comment type="subcellular location">
    <subcellularLocation>
        <location evidence="1">Cell inner membrane</location>
        <topology evidence="1">Multi-pass membrane protein</topology>
    </subcellularLocation>
</comment>
<feature type="transmembrane region" description="Helical" evidence="9">
    <location>
        <begin position="126"/>
        <end position="147"/>
    </location>
</feature>
<organism evidence="11 12">
    <name type="scientific">Synergistes jonesii</name>
    <dbReference type="NCBI Taxonomy" id="2754"/>
    <lineage>
        <taxon>Bacteria</taxon>
        <taxon>Thermotogati</taxon>
        <taxon>Synergistota</taxon>
        <taxon>Synergistia</taxon>
        <taxon>Synergistales</taxon>
        <taxon>Synergistaceae</taxon>
        <taxon>Synergistes</taxon>
    </lineage>
</organism>
<keyword evidence="2" id="KW-0813">Transport</keyword>
<reference evidence="11 12" key="1">
    <citation type="submission" date="2014-04" db="EMBL/GenBank/DDBJ databases">
        <title>Draft Genome Sequence of Synergistes jonesii.</title>
        <authorList>
            <person name="Coil D.A."/>
            <person name="Eisen J.A."/>
            <person name="Holland-Moritz H.E."/>
        </authorList>
    </citation>
    <scope>NUCLEOTIDE SEQUENCE [LARGE SCALE GENOMIC DNA]</scope>
    <source>
        <strain evidence="11 12">78-1</strain>
    </source>
</reference>
<evidence type="ECO:0000256" key="9">
    <source>
        <dbReference type="SAM" id="Phobius"/>
    </source>
</evidence>
<dbReference type="RefSeq" id="WP_051682719.1">
    <property type="nucleotide sequence ID" value="NZ_CAMETI010000010.1"/>
</dbReference>
<dbReference type="InterPro" id="IPR055348">
    <property type="entry name" value="DctQ"/>
</dbReference>
<evidence type="ECO:0000313" key="11">
    <source>
        <dbReference type="EMBL" id="KEJ92281.1"/>
    </source>
</evidence>
<keyword evidence="12" id="KW-1185">Reference proteome</keyword>
<evidence type="ECO:0000256" key="7">
    <source>
        <dbReference type="ARBA" id="ARBA00023136"/>
    </source>
</evidence>
<feature type="transmembrane region" description="Helical" evidence="9">
    <location>
        <begin position="16"/>
        <end position="36"/>
    </location>
</feature>
<dbReference type="PANTHER" id="PTHR35011">
    <property type="entry name" value="2,3-DIKETO-L-GULONATE TRAP TRANSPORTER SMALL PERMEASE PROTEIN YIAM"/>
    <property type="match status" value="1"/>
</dbReference>
<sequence length="182" mass="20987">MKRLLTFLNKYMEETILVFGITVMILAIFFQVVTRYFFNYSLAWSEELARYIFIWQVWLAVPYAVIKGRHIRLDLLPDIVGSTGKFVLHMIFFAVSVGFFAFLSWQSISVVKGVMAMNQLTPVIHIPKWICYLSVPVGSLLAVLRFIQYGALRVMRFIKDPNDSALFVLDAEDKELIEEGSC</sequence>
<keyword evidence="7 9" id="KW-0472">Membrane</keyword>
<evidence type="ECO:0000256" key="3">
    <source>
        <dbReference type="ARBA" id="ARBA00022475"/>
    </source>
</evidence>
<feature type="domain" description="Tripartite ATP-independent periplasmic transporters DctQ component" evidence="10">
    <location>
        <begin position="24"/>
        <end position="148"/>
    </location>
</feature>
<evidence type="ECO:0000256" key="6">
    <source>
        <dbReference type="ARBA" id="ARBA00022989"/>
    </source>
</evidence>
<keyword evidence="5 9" id="KW-0812">Transmembrane</keyword>
<dbReference type="PANTHER" id="PTHR35011:SF2">
    <property type="entry name" value="2,3-DIKETO-L-GULONATE TRAP TRANSPORTER SMALL PERMEASE PROTEIN YIAM"/>
    <property type="match status" value="1"/>
</dbReference>
<evidence type="ECO:0000256" key="4">
    <source>
        <dbReference type="ARBA" id="ARBA00022519"/>
    </source>
</evidence>
<keyword evidence="6 9" id="KW-1133">Transmembrane helix</keyword>
<feature type="transmembrane region" description="Helical" evidence="9">
    <location>
        <begin position="48"/>
        <end position="66"/>
    </location>
</feature>
<dbReference type="AlphaFoldDB" id="A0A073IS16"/>
<dbReference type="OrthoDB" id="5349at2"/>
<comment type="similarity">
    <text evidence="8">Belongs to the TRAP transporter small permease family.</text>
</comment>
<gene>
    <name evidence="11" type="ORF">EH55_04575</name>
</gene>
<dbReference type="Pfam" id="PF04290">
    <property type="entry name" value="DctQ"/>
    <property type="match status" value="1"/>
</dbReference>
<comment type="caution">
    <text evidence="11">The sequence shown here is derived from an EMBL/GenBank/DDBJ whole genome shotgun (WGS) entry which is preliminary data.</text>
</comment>
<evidence type="ECO:0000256" key="2">
    <source>
        <dbReference type="ARBA" id="ARBA00022448"/>
    </source>
</evidence>